<dbReference type="Gene3D" id="3.90.226.10">
    <property type="entry name" value="2-enoyl-CoA Hydratase, Chain A, domain 1"/>
    <property type="match status" value="1"/>
</dbReference>
<dbReference type="AlphaFoldDB" id="A0A1D0CP49"/>
<evidence type="ECO:0000259" key="2">
    <source>
        <dbReference type="Pfam" id="PF03572"/>
    </source>
</evidence>
<evidence type="ECO:0000313" key="3">
    <source>
        <dbReference type="EMBL" id="CUX90927.1"/>
    </source>
</evidence>
<reference evidence="3" key="1">
    <citation type="submission" date="2015-12" db="EMBL/GenBank/DDBJ databases">
        <title>Peptidases of Flammulina velutipes for an improved hydrolysis of vegetable proteins - biochemical and molecular characterization.</title>
        <authorList>
            <person name="Linke D."/>
            <person name="Eisele N."/>
            <person name="Grimrath A."/>
            <person name="Berger R.G."/>
        </authorList>
    </citation>
    <scope>NUCLEOTIDE SEQUENCE</scope>
    <source>
        <strain evidence="3">DSMZ 1658</strain>
    </source>
</reference>
<feature type="domain" description="Tail specific protease" evidence="2">
    <location>
        <begin position="371"/>
        <end position="562"/>
    </location>
</feature>
<dbReference type="GO" id="GO:0008236">
    <property type="term" value="F:serine-type peptidase activity"/>
    <property type="evidence" value="ECO:0007669"/>
    <property type="project" value="InterPro"/>
</dbReference>
<dbReference type="SUPFAM" id="SSF52096">
    <property type="entry name" value="ClpP/crotonase"/>
    <property type="match status" value="1"/>
</dbReference>
<evidence type="ECO:0000256" key="1">
    <source>
        <dbReference type="SAM" id="SignalP"/>
    </source>
</evidence>
<feature type="signal peptide" evidence="1">
    <location>
        <begin position="1"/>
        <end position="20"/>
    </location>
</feature>
<organism evidence="3">
    <name type="scientific">Flammulina velutipes</name>
    <name type="common">Agaricus velutipes</name>
    <dbReference type="NCBI Taxonomy" id="38945"/>
    <lineage>
        <taxon>Eukaryota</taxon>
        <taxon>Fungi</taxon>
        <taxon>Dikarya</taxon>
        <taxon>Basidiomycota</taxon>
        <taxon>Agaricomycotina</taxon>
        <taxon>Agaricomycetes</taxon>
        <taxon>Agaricomycetidae</taxon>
        <taxon>Agaricales</taxon>
        <taxon>Marasmiineae</taxon>
        <taxon>Physalacriaceae</taxon>
        <taxon>Flammulina</taxon>
    </lineage>
</organism>
<dbReference type="PANTHER" id="PTHR37049">
    <property type="entry name" value="PEPTIDASE S41 FAMILY PROTEIN"/>
    <property type="match status" value="1"/>
</dbReference>
<dbReference type="InterPro" id="IPR052766">
    <property type="entry name" value="S41A_metabolite_peptidase"/>
</dbReference>
<dbReference type="GO" id="GO:0006508">
    <property type="term" value="P:proteolysis"/>
    <property type="evidence" value="ECO:0007669"/>
    <property type="project" value="InterPro"/>
</dbReference>
<keyword evidence="1" id="KW-0732">Signal</keyword>
<sequence length="666" mass="71520">MCSTTILALALFGGATLTLAQDPCAAIGGKKWVKPSEVRACYTSFPVIEAEKTNILDVVNKTLAFHTSVNYQIQAPPPYEDVAEDILFDIARIREESYASDYDFHIDISRSVKRLIDGHVVWINYCYDSAFVNYLPIPLVLVEGETVHIAAEAYDVASAEFADQLAVWEEDVSAQIEGGLAALNGAEVLEIDGAYPFEAVHANALIVGGYQAYGTRQNGFFSSYQRAASGWNYILGNFALQSLPLSDSVTLLVRTAGSNETQEVVVPYYSRIGSSTVGFTDGPSFREGNCRAVGGTNGVDYYSAADQETPEPLVKAMQAPAPRRIQEHLVNTMLDTTPIMDVVLPPELTPPQEPVEGFGVGQFYMLSDGTTGVLALGSFSGAFFGPMVQGLYDGLLELKSRGAERLIVDVTNNGGGYICVAHALHRLISGPKSTTIPNAGLNTTARAGRLAQTIVQTIVDSPGTVDPRSVLLYNPVNWYDADTNAAFDASDNWLVPPVEKIINGREDAFSQTLGTDCPEADIFATPPPDSALFEGSQVAIISNGRCASSCSLFSIAMAKTEGSKTVVVGGKSDTPQKYCGIVGGQSTDFSTIDSEIKSTGLKEHELAPPDLIVNGVQGITWRLGYGIDDPSEPEEWQDRPADVNLPLTLDVANNPAKLWDIVAQLI</sequence>
<protein>
    <submittedName>
        <fullName evidence="3">Serine peptidase S41</fullName>
    </submittedName>
</protein>
<dbReference type="InterPro" id="IPR005151">
    <property type="entry name" value="Tail-specific_protease"/>
</dbReference>
<accession>A0A1D0CP49</accession>
<proteinExistence type="evidence at transcript level"/>
<feature type="chain" id="PRO_5008897101" evidence="1">
    <location>
        <begin position="21"/>
        <end position="666"/>
    </location>
</feature>
<dbReference type="EMBL" id="LN999510">
    <property type="protein sequence ID" value="CUX90927.1"/>
    <property type="molecule type" value="mRNA"/>
</dbReference>
<dbReference type="Pfam" id="PF03572">
    <property type="entry name" value="Peptidase_S41"/>
    <property type="match status" value="1"/>
</dbReference>
<name>A0A1D0CP49_FLAVE</name>
<dbReference type="PANTHER" id="PTHR37049:SF4">
    <property type="entry name" value="RHODANESE DOMAIN-CONTAINING PROTEIN"/>
    <property type="match status" value="1"/>
</dbReference>
<gene>
    <name evidence="3" type="primary">fveS41</name>
</gene>
<dbReference type="InterPro" id="IPR029045">
    <property type="entry name" value="ClpP/crotonase-like_dom_sf"/>
</dbReference>